<dbReference type="InterPro" id="IPR007373">
    <property type="entry name" value="Thiamin_PyroPKinase_B1-bd"/>
</dbReference>
<dbReference type="Gene3D" id="2.60.120.320">
    <property type="entry name" value="Thiamin pyrophosphokinase, thiamin-binding domain"/>
    <property type="match status" value="1"/>
</dbReference>
<sequence>MSKRGGLHLFSDDTEMRFGGLISTSNMVKGEKITVESDSDLLWTISIKKQDSTRP</sequence>
<comment type="caution">
    <text evidence="2">The sequence shown here is derived from an EMBL/GenBank/DDBJ whole genome shotgun (WGS) entry which is preliminary data.</text>
</comment>
<dbReference type="FunFam" id="2.60.120.320:FF:000001">
    <property type="entry name" value="Thiamine pyrophosphokinase"/>
    <property type="match status" value="1"/>
</dbReference>
<feature type="domain" description="Thiamin pyrophosphokinase thiamin-binding" evidence="1">
    <location>
        <begin position="12"/>
        <end position="42"/>
    </location>
</feature>
<dbReference type="GO" id="GO:0030975">
    <property type="term" value="F:thiamine binding"/>
    <property type="evidence" value="ECO:0007669"/>
    <property type="project" value="InterPro"/>
</dbReference>
<evidence type="ECO:0000259" key="1">
    <source>
        <dbReference type="Pfam" id="PF04265"/>
    </source>
</evidence>
<name>A0A8S9S7N5_BRACR</name>
<dbReference type="InterPro" id="IPR036371">
    <property type="entry name" value="TPK_B1-bd_sf"/>
</dbReference>
<proteinExistence type="predicted"/>
<dbReference type="EMBL" id="QGKX02000088">
    <property type="protein sequence ID" value="KAF3588706.1"/>
    <property type="molecule type" value="Genomic_DNA"/>
</dbReference>
<evidence type="ECO:0000313" key="3">
    <source>
        <dbReference type="Proteomes" id="UP000712600"/>
    </source>
</evidence>
<gene>
    <name evidence="2" type="ORF">F2Q69_00025685</name>
</gene>
<dbReference type="GO" id="GO:0009229">
    <property type="term" value="P:thiamine diphosphate biosynthetic process"/>
    <property type="evidence" value="ECO:0007669"/>
    <property type="project" value="InterPro"/>
</dbReference>
<organism evidence="2 3">
    <name type="scientific">Brassica cretica</name>
    <name type="common">Mustard</name>
    <dbReference type="NCBI Taxonomy" id="69181"/>
    <lineage>
        <taxon>Eukaryota</taxon>
        <taxon>Viridiplantae</taxon>
        <taxon>Streptophyta</taxon>
        <taxon>Embryophyta</taxon>
        <taxon>Tracheophyta</taxon>
        <taxon>Spermatophyta</taxon>
        <taxon>Magnoliopsida</taxon>
        <taxon>eudicotyledons</taxon>
        <taxon>Gunneridae</taxon>
        <taxon>Pentapetalae</taxon>
        <taxon>rosids</taxon>
        <taxon>malvids</taxon>
        <taxon>Brassicales</taxon>
        <taxon>Brassicaceae</taxon>
        <taxon>Brassiceae</taxon>
        <taxon>Brassica</taxon>
    </lineage>
</organism>
<dbReference type="Proteomes" id="UP000712600">
    <property type="component" value="Unassembled WGS sequence"/>
</dbReference>
<dbReference type="SUPFAM" id="SSF63862">
    <property type="entry name" value="Thiamin pyrophosphokinase, substrate-binding domain"/>
    <property type="match status" value="1"/>
</dbReference>
<evidence type="ECO:0000313" key="2">
    <source>
        <dbReference type="EMBL" id="KAF3588706.1"/>
    </source>
</evidence>
<dbReference type="AlphaFoldDB" id="A0A8S9S7N5"/>
<accession>A0A8S9S7N5</accession>
<reference evidence="2" key="1">
    <citation type="submission" date="2019-12" db="EMBL/GenBank/DDBJ databases">
        <title>Genome sequencing and annotation of Brassica cretica.</title>
        <authorList>
            <person name="Studholme D.J."/>
            <person name="Sarris P."/>
        </authorList>
    </citation>
    <scope>NUCLEOTIDE SEQUENCE</scope>
    <source>
        <strain evidence="2">PFS-109/04</strain>
        <tissue evidence="2">Leaf</tissue>
    </source>
</reference>
<dbReference type="Pfam" id="PF04265">
    <property type="entry name" value="TPK_B1_binding"/>
    <property type="match status" value="1"/>
</dbReference>
<protein>
    <recommendedName>
        <fullName evidence="1">Thiamin pyrophosphokinase thiamin-binding domain-containing protein</fullName>
    </recommendedName>
</protein>